<feature type="non-terminal residue" evidence="2">
    <location>
        <position position="1"/>
    </location>
</feature>
<dbReference type="AlphaFoldDB" id="A0A1E1WWR8"/>
<name>A0A1E1WWR8_9ACAR</name>
<feature type="region of interest" description="Disordered" evidence="1">
    <location>
        <begin position="61"/>
        <end position="94"/>
    </location>
</feature>
<evidence type="ECO:0000313" key="2">
    <source>
        <dbReference type="EMBL" id="JAT91418.1"/>
    </source>
</evidence>
<evidence type="ECO:0000256" key="1">
    <source>
        <dbReference type="SAM" id="MobiDB-lite"/>
    </source>
</evidence>
<organism evidence="2">
    <name type="scientific">Amblyomma aureolatum</name>
    <dbReference type="NCBI Taxonomy" id="187763"/>
    <lineage>
        <taxon>Eukaryota</taxon>
        <taxon>Metazoa</taxon>
        <taxon>Ecdysozoa</taxon>
        <taxon>Arthropoda</taxon>
        <taxon>Chelicerata</taxon>
        <taxon>Arachnida</taxon>
        <taxon>Acari</taxon>
        <taxon>Parasitiformes</taxon>
        <taxon>Ixodida</taxon>
        <taxon>Ixodoidea</taxon>
        <taxon>Ixodidae</taxon>
        <taxon>Amblyomminae</taxon>
        <taxon>Amblyomma</taxon>
    </lineage>
</organism>
<accession>A0A1E1WWR8</accession>
<dbReference type="EMBL" id="GFAC01007770">
    <property type="protein sequence ID" value="JAT91418.1"/>
    <property type="molecule type" value="mRNA"/>
</dbReference>
<feature type="compositionally biased region" description="Low complexity" evidence="1">
    <location>
        <begin position="61"/>
        <end position="80"/>
    </location>
</feature>
<protein>
    <submittedName>
        <fullName evidence="2">Uncharacterized protein</fullName>
    </submittedName>
</protein>
<sequence>DLLPGDVVPNKAKLRVIQKIASAWCSPASNAALSSPLPQSTLQIVSASSVAACQLVEQRSQQPSIVPSSPSSLAVSVSTSGGEASSNAPDAGDETTIDFVADASEQTIGDELQERESTAMVVPNGEPEESDSAVTRLSQMPEMLRAMLPNCTTVDSVGDLCEADIVPAQEHDR</sequence>
<proteinExistence type="evidence at transcript level"/>
<reference evidence="2" key="1">
    <citation type="journal article" date="2017" name="Front. Cell. Infect. Microbiol.">
        <title>The Distinct Transcriptional Response of the Midgut of Amblyomma sculptum and Amblyomma aureolatum Ticks to Rickettsia rickettsii Correlates to Their Differences in Susceptibility to Infection.</title>
        <authorList>
            <person name="Martins L.A."/>
            <person name="Galletti M.F.B.M."/>
            <person name="Ribeiro J.M."/>
            <person name="Fujita A."/>
            <person name="Costa F.B."/>
            <person name="Labruna M.B."/>
            <person name="Daffre S."/>
            <person name="Fogaca A.C."/>
        </authorList>
    </citation>
    <scope>NUCLEOTIDE SEQUENCE</scope>
</reference>
<feature type="non-terminal residue" evidence="2">
    <location>
        <position position="173"/>
    </location>
</feature>